<accession>A0ABS7PCL4</accession>
<protein>
    <submittedName>
        <fullName evidence="2">DUF2163 domain-containing protein</fullName>
    </submittedName>
</protein>
<name>A0ABS7PCL4_9SPHN</name>
<feature type="domain" description="Bacteriophage phiJL001 Gp84 C-terminal" evidence="1">
    <location>
        <begin position="186"/>
        <end position="262"/>
    </location>
</feature>
<dbReference type="NCBIfam" id="TIGR02218">
    <property type="entry name" value="phg_TIGR02218"/>
    <property type="match status" value="1"/>
</dbReference>
<keyword evidence="3" id="KW-1185">Reference proteome</keyword>
<dbReference type="InterPro" id="IPR018964">
    <property type="entry name" value="Phage_phiJL001_Gp84_C"/>
</dbReference>
<reference evidence="2 3" key="1">
    <citation type="submission" date="2021-07" db="EMBL/GenBank/DDBJ databases">
        <title>Alteriqipengyuania abyssalis NZ-12B nov, sp.nov isolated from deep sea sponge in pacific ocean.</title>
        <authorList>
            <person name="Tareen S."/>
            <person name="Wink J."/>
        </authorList>
    </citation>
    <scope>NUCLEOTIDE SEQUENCE [LARGE SCALE GENOMIC DNA]</scope>
    <source>
        <strain evidence="2 3">NZ-12B</strain>
    </source>
</reference>
<dbReference type="Pfam" id="PF09356">
    <property type="entry name" value="Phage_BR0599"/>
    <property type="match status" value="1"/>
</dbReference>
<dbReference type="Pfam" id="PF09931">
    <property type="entry name" value="Phage_phiJL001_Gp84_N"/>
    <property type="match status" value="1"/>
</dbReference>
<sequence length="271" mass="28781">MSEVYGEDRLATRAFFWRIERRDGVTLGFTSHDRDLMLDGVRLRAAPGIRPAALRLTGEIAGDDAQMDGAITHDAISAADLEAGRFDGAAVTIGSIDWQSGEAQAHYWGTIGQTEAVADGFSAQLHSAKAAPEEDPVPRTSPGCRARFCGPGCNLSPARFTVERQVAAIDAGANAVGFAGLASADFVFGELRWLDGPAVGLRQTIIADEAGMLVLDGSIPAGVREGTRARLREGCDRTIATCSTRFANAVNFRGEPFLPGNDLVARYPSRS</sequence>
<comment type="caution">
    <text evidence="2">The sequence shown here is derived from an EMBL/GenBank/DDBJ whole genome shotgun (WGS) entry which is preliminary data.</text>
</comment>
<evidence type="ECO:0000313" key="2">
    <source>
        <dbReference type="EMBL" id="MBY8336800.1"/>
    </source>
</evidence>
<organism evidence="2 3">
    <name type="scientific">Alteriqipengyuania abyssalis</name>
    <dbReference type="NCBI Taxonomy" id="2860200"/>
    <lineage>
        <taxon>Bacteria</taxon>
        <taxon>Pseudomonadati</taxon>
        <taxon>Pseudomonadota</taxon>
        <taxon>Alphaproteobacteria</taxon>
        <taxon>Sphingomonadales</taxon>
        <taxon>Erythrobacteraceae</taxon>
        <taxon>Alteriqipengyuania</taxon>
    </lineage>
</organism>
<proteinExistence type="predicted"/>
<gene>
    <name evidence="2" type="ORF">KYN89_07040</name>
</gene>
<dbReference type="Proteomes" id="UP000759298">
    <property type="component" value="Unassembled WGS sequence"/>
</dbReference>
<dbReference type="EMBL" id="JAHWXP010000002">
    <property type="protein sequence ID" value="MBY8336800.1"/>
    <property type="molecule type" value="Genomic_DNA"/>
</dbReference>
<evidence type="ECO:0000259" key="1">
    <source>
        <dbReference type="Pfam" id="PF09356"/>
    </source>
</evidence>
<dbReference type="RefSeq" id="WP_222824431.1">
    <property type="nucleotide sequence ID" value="NZ_JAHWXP010000002.1"/>
</dbReference>
<dbReference type="InterPro" id="IPR011928">
    <property type="entry name" value="Phage_phiJL001_Gp84"/>
</dbReference>
<evidence type="ECO:0000313" key="3">
    <source>
        <dbReference type="Proteomes" id="UP000759298"/>
    </source>
</evidence>